<evidence type="ECO:0000313" key="3">
    <source>
        <dbReference type="Proteomes" id="UP000816034"/>
    </source>
</evidence>
<proteinExistence type="predicted"/>
<gene>
    <name evidence="2" type="ORF">C9374_009111</name>
</gene>
<dbReference type="EMBL" id="PYSW02000037">
    <property type="protein sequence ID" value="KAG2377595.1"/>
    <property type="molecule type" value="Genomic_DNA"/>
</dbReference>
<organism evidence="2 3">
    <name type="scientific">Naegleria lovaniensis</name>
    <name type="common">Amoeba</name>
    <dbReference type="NCBI Taxonomy" id="51637"/>
    <lineage>
        <taxon>Eukaryota</taxon>
        <taxon>Discoba</taxon>
        <taxon>Heterolobosea</taxon>
        <taxon>Tetramitia</taxon>
        <taxon>Eutetramitia</taxon>
        <taxon>Vahlkampfiidae</taxon>
        <taxon>Naegleria</taxon>
    </lineage>
</organism>
<comment type="caution">
    <text evidence="2">The sequence shown here is derived from an EMBL/GenBank/DDBJ whole genome shotgun (WGS) entry which is preliminary data.</text>
</comment>
<sequence length="212" mass="24589">MITRKRLNYSSVFNNFVSNTHSTLNTTSNDGSNPNNQTNHEPQEIQSRSIKKDEPISEMKDKPLSGDSYYHSEKMHQAMMSRSLITTSQSNASIIDGDDDHSDSFSIQPKDKYNIEERLEALERFCFEFEIDDPLEDHFREEFENMKHQLDKEAEASGLWLESVQSNVNIMKNRLGVMIKKVEKLSQNVESYLERNPSLIIEVKEVKEENHA</sequence>
<dbReference type="AlphaFoldDB" id="A0AA88GIA5"/>
<evidence type="ECO:0000256" key="1">
    <source>
        <dbReference type="SAM" id="MobiDB-lite"/>
    </source>
</evidence>
<dbReference type="GeneID" id="68101565"/>
<protein>
    <submittedName>
        <fullName evidence="2">Uncharacterized protein</fullName>
    </submittedName>
</protein>
<name>A0AA88GIA5_NAELO</name>
<keyword evidence="3" id="KW-1185">Reference proteome</keyword>
<reference evidence="2 3" key="1">
    <citation type="journal article" date="2018" name="BMC Genomics">
        <title>The genome of Naegleria lovaniensis, the basis for a comparative approach to unravel pathogenicity factors of the human pathogenic amoeba N. fowleri.</title>
        <authorList>
            <person name="Liechti N."/>
            <person name="Schurch N."/>
            <person name="Bruggmann R."/>
            <person name="Wittwer M."/>
        </authorList>
    </citation>
    <scope>NUCLEOTIDE SEQUENCE [LARGE SCALE GENOMIC DNA]</scope>
    <source>
        <strain evidence="2 3">ATCC 30569</strain>
    </source>
</reference>
<feature type="region of interest" description="Disordered" evidence="1">
    <location>
        <begin position="22"/>
        <end position="69"/>
    </location>
</feature>
<evidence type="ECO:0000313" key="2">
    <source>
        <dbReference type="EMBL" id="KAG2377595.1"/>
    </source>
</evidence>
<feature type="compositionally biased region" description="Basic and acidic residues" evidence="1">
    <location>
        <begin position="50"/>
        <end position="69"/>
    </location>
</feature>
<accession>A0AA88GIA5</accession>
<feature type="compositionally biased region" description="Polar residues" evidence="1">
    <location>
        <begin position="30"/>
        <end position="48"/>
    </location>
</feature>
<dbReference type="Proteomes" id="UP000816034">
    <property type="component" value="Unassembled WGS sequence"/>
</dbReference>
<dbReference type="RefSeq" id="XP_044544857.1">
    <property type="nucleotide sequence ID" value="XM_044699263.1"/>
</dbReference>